<evidence type="ECO:0000313" key="2">
    <source>
        <dbReference type="EMBL" id="RKO38237.1"/>
    </source>
</evidence>
<proteinExistence type="predicted"/>
<sequence>MDEDSILNLVKAVLGYRSAVRDELLKVIIKSVITELKDNKGIVLEPKSDEQVMFIVDLAAFRYKHQGGETMPRNLEYRLRNLIIKYRGKNDVG</sequence>
<name>A0A8B3F587_LACLL</name>
<protein>
    <recommendedName>
        <fullName evidence="3">Phage gp6-like head-tail connector protein</fullName>
    </recommendedName>
</protein>
<comment type="caution">
    <text evidence="1">The sequence shown here is derived from an EMBL/GenBank/DDBJ whole genome shotgun (WGS) entry which is preliminary data.</text>
</comment>
<dbReference type="EMBL" id="RBVM01000001">
    <property type="protein sequence ID" value="RKO37730.1"/>
    <property type="molecule type" value="Genomic_DNA"/>
</dbReference>
<organism evidence="1">
    <name type="scientific">Lactococcus lactis subsp. lactis bv. diacetylactis</name>
    <dbReference type="NCBI Taxonomy" id="44688"/>
    <lineage>
        <taxon>Bacteria</taxon>
        <taxon>Bacillati</taxon>
        <taxon>Bacillota</taxon>
        <taxon>Bacilli</taxon>
        <taxon>Lactobacillales</taxon>
        <taxon>Streptococcaceae</taxon>
        <taxon>Lactococcus</taxon>
    </lineage>
</organism>
<evidence type="ECO:0000313" key="1">
    <source>
        <dbReference type="EMBL" id="RKO37730.1"/>
    </source>
</evidence>
<dbReference type="EMBL" id="RBVM01000001">
    <property type="protein sequence ID" value="RKO38237.1"/>
    <property type="molecule type" value="Genomic_DNA"/>
</dbReference>
<dbReference type="AlphaFoldDB" id="A0A8B3F587"/>
<evidence type="ECO:0008006" key="3">
    <source>
        <dbReference type="Google" id="ProtNLM"/>
    </source>
</evidence>
<reference evidence="1" key="1">
    <citation type="submission" date="2018-10" db="EMBL/GenBank/DDBJ databases">
        <title>Chromosomal inversion in Lactococcus lactis subsp. lactis bv. diacetylactis S50.</title>
        <authorList>
            <person name="Kojic M."/>
            <person name="Jovcic B."/>
        </authorList>
    </citation>
    <scope>NUCLEOTIDE SEQUENCE</scope>
    <source>
        <strain evidence="1">S50</strain>
    </source>
</reference>
<gene>
    <name evidence="1" type="ORF">D8K17_05175</name>
    <name evidence="2" type="ORF">D8K17_07985</name>
</gene>
<dbReference type="RefSeq" id="WP_010905716.1">
    <property type="nucleotide sequence ID" value="NZ_CP061322.1"/>
</dbReference>
<accession>A0A8B3F587</accession>